<feature type="transmembrane region" description="Helical" evidence="2">
    <location>
        <begin position="16"/>
        <end position="37"/>
    </location>
</feature>
<dbReference type="InterPro" id="IPR036179">
    <property type="entry name" value="Ig-like_dom_sf"/>
</dbReference>
<dbReference type="InterPro" id="IPR013098">
    <property type="entry name" value="Ig_I-set"/>
</dbReference>
<evidence type="ECO:0000256" key="1">
    <source>
        <dbReference type="ARBA" id="ARBA00022737"/>
    </source>
</evidence>
<organism evidence="4">
    <name type="scientific">Stegastes partitus</name>
    <name type="common">bicolor damselfish</name>
    <dbReference type="NCBI Taxonomy" id="144197"/>
    <lineage>
        <taxon>Eukaryota</taxon>
        <taxon>Metazoa</taxon>
        <taxon>Chordata</taxon>
        <taxon>Craniata</taxon>
        <taxon>Vertebrata</taxon>
        <taxon>Euteleostomi</taxon>
        <taxon>Actinopterygii</taxon>
        <taxon>Neopterygii</taxon>
        <taxon>Teleostei</taxon>
        <taxon>Neoteleostei</taxon>
        <taxon>Acanthomorphata</taxon>
        <taxon>Ovalentaria</taxon>
        <taxon>Pomacentridae</taxon>
        <taxon>Stegastes</taxon>
    </lineage>
</organism>
<dbReference type="Pfam" id="PF07679">
    <property type="entry name" value="I-set"/>
    <property type="match status" value="1"/>
</dbReference>
<dbReference type="AlphaFoldDB" id="A0A3B5BGY7"/>
<dbReference type="InterPro" id="IPR013783">
    <property type="entry name" value="Ig-like_fold"/>
</dbReference>
<dbReference type="PROSITE" id="PS50835">
    <property type="entry name" value="IG_LIKE"/>
    <property type="match status" value="1"/>
</dbReference>
<accession>A0A3B5BGY7</accession>
<name>A0A3B5BGY7_9TELE</name>
<sequence length="142" mass="15773">TSRLFSRLWTCRPLNYTLIANMLSVQTGLAVSFAFGLNRMSLSPMLTLNVFLVEPKLKQTEGIKGSFAHLECLVSGSLPITVQWYKDEAEIQTDHKHKCTFFENVAFLEISDLDTKNSGSYTCIATNRAGTVQCSGILFVKG</sequence>
<dbReference type="GeneTree" id="ENSGT01120000273040"/>
<evidence type="ECO:0000313" key="4">
    <source>
        <dbReference type="Ensembl" id="ENSSPAP00000030114.1"/>
    </source>
</evidence>
<dbReference type="InterPro" id="IPR007110">
    <property type="entry name" value="Ig-like_dom"/>
</dbReference>
<protein>
    <recommendedName>
        <fullName evidence="3">Ig-like domain-containing protein</fullName>
    </recommendedName>
</protein>
<keyword evidence="2" id="KW-1133">Transmembrane helix</keyword>
<dbReference type="InterPro" id="IPR050964">
    <property type="entry name" value="Striated_Muscle_Regulatory"/>
</dbReference>
<keyword evidence="1" id="KW-0677">Repeat</keyword>
<dbReference type="SMART" id="SM00408">
    <property type="entry name" value="IGc2"/>
    <property type="match status" value="1"/>
</dbReference>
<keyword evidence="2" id="KW-0812">Transmembrane</keyword>
<reference evidence="4" key="1">
    <citation type="submission" date="2023-09" db="UniProtKB">
        <authorList>
            <consortium name="Ensembl"/>
        </authorList>
    </citation>
    <scope>IDENTIFICATION</scope>
</reference>
<dbReference type="FunFam" id="2.60.40.10:FF:000022">
    <property type="entry name" value="Cardiac titin"/>
    <property type="match status" value="1"/>
</dbReference>
<dbReference type="PANTHER" id="PTHR13817:SF166">
    <property type="entry name" value="NEURONAL IGCAM-RELATED"/>
    <property type="match status" value="1"/>
</dbReference>
<dbReference type="Gene3D" id="2.60.40.10">
    <property type="entry name" value="Immunoglobulins"/>
    <property type="match status" value="1"/>
</dbReference>
<dbReference type="SMART" id="SM00409">
    <property type="entry name" value="IG"/>
    <property type="match status" value="1"/>
</dbReference>
<dbReference type="InterPro" id="IPR003599">
    <property type="entry name" value="Ig_sub"/>
</dbReference>
<evidence type="ECO:0000259" key="3">
    <source>
        <dbReference type="PROSITE" id="PS50835"/>
    </source>
</evidence>
<dbReference type="SUPFAM" id="SSF48726">
    <property type="entry name" value="Immunoglobulin"/>
    <property type="match status" value="1"/>
</dbReference>
<dbReference type="STRING" id="144197.ENSSPAP00000030114"/>
<dbReference type="PANTHER" id="PTHR13817">
    <property type="entry name" value="TITIN"/>
    <property type="match status" value="1"/>
</dbReference>
<proteinExistence type="predicted"/>
<keyword evidence="2" id="KW-0472">Membrane</keyword>
<dbReference type="InterPro" id="IPR003598">
    <property type="entry name" value="Ig_sub2"/>
</dbReference>
<dbReference type="Ensembl" id="ENSSPAT00000030606.1">
    <property type="protein sequence ID" value="ENSSPAP00000030114.1"/>
    <property type="gene ID" value="ENSSPAG00000022633.1"/>
</dbReference>
<evidence type="ECO:0000256" key="2">
    <source>
        <dbReference type="SAM" id="Phobius"/>
    </source>
</evidence>
<feature type="domain" description="Ig-like" evidence="3">
    <location>
        <begin position="44"/>
        <end position="133"/>
    </location>
</feature>